<evidence type="ECO:0008006" key="15">
    <source>
        <dbReference type="Google" id="ProtNLM"/>
    </source>
</evidence>
<evidence type="ECO:0000259" key="12">
    <source>
        <dbReference type="PROSITE" id="PS51230"/>
    </source>
</evidence>
<comment type="subcellular location">
    <subcellularLocation>
        <location evidence="1">Cytoplasm</location>
        <location evidence="1">Cytoskeleton</location>
    </subcellularLocation>
</comment>
<dbReference type="GO" id="GO:0035371">
    <property type="term" value="C:microtubule plus-end"/>
    <property type="evidence" value="ECO:0007669"/>
    <property type="project" value="UniProtKB-ARBA"/>
</dbReference>
<protein>
    <recommendedName>
        <fullName evidence="15">RP/EB family microtubule-associated protein</fullName>
    </recommendedName>
</protein>
<dbReference type="PROSITE" id="PS51230">
    <property type="entry name" value="EB1_C"/>
    <property type="match status" value="1"/>
</dbReference>
<dbReference type="InterPro" id="IPR027328">
    <property type="entry name" value="MAPRE"/>
</dbReference>
<evidence type="ECO:0000256" key="2">
    <source>
        <dbReference type="ARBA" id="ARBA00010729"/>
    </source>
</evidence>
<dbReference type="Proteomes" id="UP001355207">
    <property type="component" value="Chromosome 6"/>
</dbReference>
<organism evidence="13 14">
    <name type="scientific">Kwoniella dendrophila CBS 6074</name>
    <dbReference type="NCBI Taxonomy" id="1295534"/>
    <lineage>
        <taxon>Eukaryota</taxon>
        <taxon>Fungi</taxon>
        <taxon>Dikarya</taxon>
        <taxon>Basidiomycota</taxon>
        <taxon>Agaricomycotina</taxon>
        <taxon>Tremellomycetes</taxon>
        <taxon>Tremellales</taxon>
        <taxon>Cryptococcaceae</taxon>
        <taxon>Kwoniella</taxon>
    </lineage>
</organism>
<dbReference type="Pfam" id="PF03271">
    <property type="entry name" value="EB1"/>
    <property type="match status" value="1"/>
</dbReference>
<dbReference type="GO" id="GO:0072686">
    <property type="term" value="C:mitotic spindle"/>
    <property type="evidence" value="ECO:0007669"/>
    <property type="project" value="UniProtKB-ARBA"/>
</dbReference>
<dbReference type="InterPro" id="IPR004953">
    <property type="entry name" value="EB1_C"/>
</dbReference>
<keyword evidence="5 9" id="KW-0493">Microtubule</keyword>
<dbReference type="InterPro" id="IPR036872">
    <property type="entry name" value="CH_dom_sf"/>
</dbReference>
<keyword evidence="3" id="KW-0963">Cytoplasm</keyword>
<feature type="region of interest" description="Disordered" evidence="10">
    <location>
        <begin position="127"/>
        <end position="159"/>
    </location>
</feature>
<keyword evidence="8" id="KW-0131">Cell cycle</keyword>
<evidence type="ECO:0000256" key="8">
    <source>
        <dbReference type="ARBA" id="ARBA00023306"/>
    </source>
</evidence>
<dbReference type="EMBL" id="CP144103">
    <property type="protein sequence ID" value="WWC89847.1"/>
    <property type="molecule type" value="Genomic_DNA"/>
</dbReference>
<evidence type="ECO:0000256" key="4">
    <source>
        <dbReference type="ARBA" id="ARBA00022618"/>
    </source>
</evidence>
<dbReference type="PANTHER" id="PTHR10623">
    <property type="entry name" value="MICROTUBULE-ASSOCIATED PROTEIN RP/EB FAMILY MEMBER"/>
    <property type="match status" value="1"/>
</dbReference>
<dbReference type="InterPro" id="IPR001715">
    <property type="entry name" value="CH_dom"/>
</dbReference>
<proteinExistence type="inferred from homology"/>
<evidence type="ECO:0000313" key="14">
    <source>
        <dbReference type="Proteomes" id="UP001355207"/>
    </source>
</evidence>
<evidence type="ECO:0000256" key="1">
    <source>
        <dbReference type="ARBA" id="ARBA00004245"/>
    </source>
</evidence>
<feature type="domain" description="EB1 C-terminal" evidence="12">
    <location>
        <begin position="161"/>
        <end position="237"/>
    </location>
</feature>
<evidence type="ECO:0000256" key="5">
    <source>
        <dbReference type="ARBA" id="ARBA00022701"/>
    </source>
</evidence>
<dbReference type="GO" id="GO:0030473">
    <property type="term" value="P:nuclear migration along microtubule"/>
    <property type="evidence" value="ECO:0007669"/>
    <property type="project" value="UniProtKB-ARBA"/>
</dbReference>
<dbReference type="GeneID" id="91095445"/>
<comment type="similarity">
    <text evidence="2">Belongs to the MAPRE family.</text>
</comment>
<evidence type="ECO:0000256" key="3">
    <source>
        <dbReference type="ARBA" id="ARBA00022490"/>
    </source>
</evidence>
<keyword evidence="7" id="KW-0206">Cytoskeleton</keyword>
<sequence>MSIYTGESRGELLAWLNELLEPQVLTKVEQCGTGSVYCQIIDSIYGDLPMSKVKYNARMEYEYLDNFKILQKAFKMHRIDKPIPVDKLVKCKMQDNLEFLQWMKKFWDANSGGIAYDAQGRAGGIVQSAPPPTTSRTTSSTARTGGFSRPGAGIGGTSRQVSSASSAQVAQMQARVAEIEAHSESLLKERDFYFDKLRNIELIVQERMAVEGVTQEESDVMAKIQEILYATIEGFEVPEGEAGHEEQPHHVEEEETF</sequence>
<gene>
    <name evidence="13" type="ORF">L201_004775</name>
</gene>
<evidence type="ECO:0000256" key="7">
    <source>
        <dbReference type="ARBA" id="ARBA00023212"/>
    </source>
</evidence>
<evidence type="ECO:0000256" key="6">
    <source>
        <dbReference type="ARBA" id="ARBA00022776"/>
    </source>
</evidence>
<dbReference type="GO" id="GO:0035372">
    <property type="term" value="P:protein localization to microtubule"/>
    <property type="evidence" value="ECO:0007669"/>
    <property type="project" value="UniProtKB-ARBA"/>
</dbReference>
<dbReference type="Gene3D" id="1.10.418.10">
    <property type="entry name" value="Calponin-like domain"/>
    <property type="match status" value="1"/>
</dbReference>
<evidence type="ECO:0000256" key="9">
    <source>
        <dbReference type="PROSITE-ProRule" id="PRU00576"/>
    </source>
</evidence>
<accession>A0AAX4JYQ2</accession>
<dbReference type="PROSITE" id="PS50021">
    <property type="entry name" value="CH"/>
    <property type="match status" value="1"/>
</dbReference>
<dbReference type="AlphaFoldDB" id="A0AAX4JYQ2"/>
<name>A0AAX4JYQ2_9TREE</name>
<keyword evidence="14" id="KW-1185">Reference proteome</keyword>
<dbReference type="GO" id="GO:0051010">
    <property type="term" value="F:microtubule plus-end binding"/>
    <property type="evidence" value="ECO:0007669"/>
    <property type="project" value="UniProtKB-ARBA"/>
</dbReference>
<dbReference type="RefSeq" id="XP_066076610.1">
    <property type="nucleotide sequence ID" value="XM_066220513.1"/>
</dbReference>
<dbReference type="GO" id="GO:0051233">
    <property type="term" value="C:spindle midzone"/>
    <property type="evidence" value="ECO:0007669"/>
    <property type="project" value="UniProtKB-ARBA"/>
</dbReference>
<keyword evidence="6" id="KW-0498">Mitosis</keyword>
<feature type="compositionally biased region" description="Low complexity" evidence="10">
    <location>
        <begin position="134"/>
        <end position="144"/>
    </location>
</feature>
<keyword evidence="4" id="KW-0132">Cell division</keyword>
<reference evidence="13 14" key="1">
    <citation type="submission" date="2024-01" db="EMBL/GenBank/DDBJ databases">
        <title>Comparative genomics of Cryptococcus and Kwoniella reveals pathogenesis evolution and contrasting modes of karyotype evolution via chromosome fusion or intercentromeric recombination.</title>
        <authorList>
            <person name="Coelho M.A."/>
            <person name="David-Palma M."/>
            <person name="Shea T."/>
            <person name="Bowers K."/>
            <person name="McGinley-Smith S."/>
            <person name="Mohammad A.W."/>
            <person name="Gnirke A."/>
            <person name="Yurkov A.M."/>
            <person name="Nowrousian M."/>
            <person name="Sun S."/>
            <person name="Cuomo C.A."/>
            <person name="Heitman J."/>
        </authorList>
    </citation>
    <scope>NUCLEOTIDE SEQUENCE [LARGE SCALE GENOMIC DNA]</scope>
    <source>
        <strain evidence="13 14">CBS 6074</strain>
    </source>
</reference>
<evidence type="ECO:0000313" key="13">
    <source>
        <dbReference type="EMBL" id="WWC89847.1"/>
    </source>
</evidence>
<dbReference type="FunFam" id="1.10.418.10:FF:000028">
    <property type="entry name" value="RP/EB family microtubule-associated protein"/>
    <property type="match status" value="1"/>
</dbReference>
<evidence type="ECO:0000259" key="11">
    <source>
        <dbReference type="PROSITE" id="PS50021"/>
    </source>
</evidence>
<dbReference type="Pfam" id="PF00307">
    <property type="entry name" value="CH"/>
    <property type="match status" value="1"/>
</dbReference>
<dbReference type="SUPFAM" id="SSF140612">
    <property type="entry name" value="EB1 dimerisation domain-like"/>
    <property type="match status" value="1"/>
</dbReference>
<dbReference type="SUPFAM" id="SSF47576">
    <property type="entry name" value="Calponin-homology domain, CH-domain"/>
    <property type="match status" value="1"/>
</dbReference>
<dbReference type="GO" id="GO:0051301">
    <property type="term" value="P:cell division"/>
    <property type="evidence" value="ECO:0007669"/>
    <property type="project" value="UniProtKB-KW"/>
</dbReference>
<evidence type="ECO:0000256" key="10">
    <source>
        <dbReference type="SAM" id="MobiDB-lite"/>
    </source>
</evidence>
<dbReference type="Gene3D" id="1.20.5.1430">
    <property type="match status" value="1"/>
</dbReference>
<dbReference type="InterPro" id="IPR036133">
    <property type="entry name" value="EB1_C_sf"/>
</dbReference>
<feature type="domain" description="Calponin-homology (CH)" evidence="11">
    <location>
        <begin position="6"/>
        <end position="108"/>
    </location>
</feature>